<dbReference type="PANTHER" id="PTHR31672">
    <property type="entry name" value="BNACNNG10540D PROTEIN"/>
    <property type="match status" value="1"/>
</dbReference>
<evidence type="ECO:0000313" key="3">
    <source>
        <dbReference type="EMBL" id="KVH93554.1"/>
    </source>
</evidence>
<protein>
    <submittedName>
        <fullName evidence="3">F-box associated interaction domain-containing protein</fullName>
    </submittedName>
</protein>
<reference evidence="3 4" key="1">
    <citation type="journal article" date="2016" name="Sci. Rep.">
        <title>The genome sequence of the outbreeding globe artichoke constructed de novo incorporating a phase-aware low-pass sequencing strategy of F1 progeny.</title>
        <authorList>
            <person name="Scaglione D."/>
            <person name="Reyes-Chin-Wo S."/>
            <person name="Acquadro A."/>
            <person name="Froenicke L."/>
            <person name="Portis E."/>
            <person name="Beitel C."/>
            <person name="Tirone M."/>
            <person name="Mauro R."/>
            <person name="Lo Monaco A."/>
            <person name="Mauromicale G."/>
            <person name="Faccioli P."/>
            <person name="Cattivelli L."/>
            <person name="Rieseberg L."/>
            <person name="Michelmore R."/>
            <person name="Lanteri S."/>
        </authorList>
    </citation>
    <scope>NUCLEOTIDE SEQUENCE [LARGE SCALE GENOMIC DNA]</scope>
    <source>
        <strain evidence="3">2C</strain>
    </source>
</reference>
<dbReference type="CDD" id="cd22157">
    <property type="entry name" value="F-box_AtFBW1-like"/>
    <property type="match status" value="1"/>
</dbReference>
<dbReference type="OrthoDB" id="591557at2759"/>
<dbReference type="InterPro" id="IPR050796">
    <property type="entry name" value="SCF_F-box_component"/>
</dbReference>
<feature type="compositionally biased region" description="Basic and acidic residues" evidence="1">
    <location>
        <begin position="368"/>
        <end position="381"/>
    </location>
</feature>
<dbReference type="OMA" id="LMFYNEM"/>
<evidence type="ECO:0000259" key="2">
    <source>
        <dbReference type="PROSITE" id="PS50181"/>
    </source>
</evidence>
<dbReference type="SMART" id="SM00256">
    <property type="entry name" value="FBOX"/>
    <property type="match status" value="1"/>
</dbReference>
<feature type="region of interest" description="Disordered" evidence="1">
    <location>
        <begin position="362"/>
        <end position="381"/>
    </location>
</feature>
<dbReference type="NCBIfam" id="TIGR01640">
    <property type="entry name" value="F_box_assoc_1"/>
    <property type="match status" value="1"/>
</dbReference>
<organism evidence="3 4">
    <name type="scientific">Cynara cardunculus var. scolymus</name>
    <name type="common">Globe artichoke</name>
    <name type="synonym">Cynara scolymus</name>
    <dbReference type="NCBI Taxonomy" id="59895"/>
    <lineage>
        <taxon>Eukaryota</taxon>
        <taxon>Viridiplantae</taxon>
        <taxon>Streptophyta</taxon>
        <taxon>Embryophyta</taxon>
        <taxon>Tracheophyta</taxon>
        <taxon>Spermatophyta</taxon>
        <taxon>Magnoliopsida</taxon>
        <taxon>eudicotyledons</taxon>
        <taxon>Gunneridae</taxon>
        <taxon>Pentapetalae</taxon>
        <taxon>asterids</taxon>
        <taxon>campanulids</taxon>
        <taxon>Asterales</taxon>
        <taxon>Asteraceae</taxon>
        <taxon>Carduoideae</taxon>
        <taxon>Cardueae</taxon>
        <taxon>Carduinae</taxon>
        <taxon>Cynara</taxon>
    </lineage>
</organism>
<dbReference type="Pfam" id="PF00646">
    <property type="entry name" value="F-box"/>
    <property type="match status" value="1"/>
</dbReference>
<dbReference type="AlphaFoldDB" id="A0A103XN30"/>
<dbReference type="SUPFAM" id="SSF81383">
    <property type="entry name" value="F-box domain"/>
    <property type="match status" value="1"/>
</dbReference>
<proteinExistence type="predicted"/>
<name>A0A103XN30_CYNCS</name>
<dbReference type="Gramene" id="KVH93554">
    <property type="protein sequence ID" value="KVH93554"/>
    <property type="gene ID" value="Ccrd_004395"/>
</dbReference>
<dbReference type="InterPro" id="IPR001810">
    <property type="entry name" value="F-box_dom"/>
</dbReference>
<dbReference type="Proteomes" id="UP000243975">
    <property type="component" value="Unassembled WGS sequence"/>
</dbReference>
<comment type="caution">
    <text evidence="3">The sequence shown here is derived from an EMBL/GenBank/DDBJ whole genome shotgun (WGS) entry which is preliminary data.</text>
</comment>
<evidence type="ECO:0000256" key="1">
    <source>
        <dbReference type="SAM" id="MobiDB-lite"/>
    </source>
</evidence>
<dbReference type="PANTHER" id="PTHR31672:SF13">
    <property type="entry name" value="F-BOX PROTEIN CPR30-LIKE"/>
    <property type="match status" value="1"/>
</dbReference>
<dbReference type="STRING" id="59895.A0A103XN30"/>
<gene>
    <name evidence="3" type="ORF">Ccrd_004395</name>
</gene>
<keyword evidence="4" id="KW-1185">Reference proteome</keyword>
<dbReference type="PROSITE" id="PS50181">
    <property type="entry name" value="FBOX"/>
    <property type="match status" value="1"/>
</dbReference>
<sequence length="393" mass="44956">MSDVPMPPDVLAQILSWLPVSSLLRFRSVSKSFRALIDSDYVIKLHVNHSVQTNTNLNLLFGGDRTLCYLSLHESSKAVTKIDNPLYFAIFETVILGSCNGVVCLCTTEPDNEIAFWNPLVRKFKKIRLAPAKCIEGLGRGICIKGFGYDHVNDDHKVVRLVQYCSLYNDIVHSTIEVFSSKTDAWREVRDFPYYLCYRRNFNTFAVGALHWLVSLKPEAKFDFRIAAFDLTTEELCLLPQPDFANEMVRLNLCVLGGCLSMVCNYPRKHVDIWVMKSYGVKDSWTKLISTADVKLIKESDFLRPIVYSRSGEEVLLEKNFERLYWYHLENKTVKRLKVPGMPRLFVTETFTGSLVQVNIGSASGSGTKKEKTEDKNDRKRDDFLSKGFRLVL</sequence>
<dbReference type="InterPro" id="IPR017451">
    <property type="entry name" value="F-box-assoc_interact_dom"/>
</dbReference>
<dbReference type="Gene3D" id="1.20.1280.50">
    <property type="match status" value="1"/>
</dbReference>
<dbReference type="EMBL" id="LEKV01004750">
    <property type="protein sequence ID" value="KVH93554.1"/>
    <property type="molecule type" value="Genomic_DNA"/>
</dbReference>
<evidence type="ECO:0000313" key="4">
    <source>
        <dbReference type="Proteomes" id="UP000243975"/>
    </source>
</evidence>
<dbReference type="InterPro" id="IPR036047">
    <property type="entry name" value="F-box-like_dom_sf"/>
</dbReference>
<accession>A0A103XN30</accession>
<dbReference type="Pfam" id="PF07734">
    <property type="entry name" value="FBA_1"/>
    <property type="match status" value="1"/>
</dbReference>
<dbReference type="InterPro" id="IPR006527">
    <property type="entry name" value="F-box-assoc_dom_typ1"/>
</dbReference>
<feature type="domain" description="F-box" evidence="2">
    <location>
        <begin position="1"/>
        <end position="46"/>
    </location>
</feature>